<evidence type="ECO:0000313" key="2">
    <source>
        <dbReference type="Proteomes" id="UP000035009"/>
    </source>
</evidence>
<reference evidence="1 2" key="1">
    <citation type="submission" date="2013-02" db="EMBL/GenBank/DDBJ databases">
        <title>Whole genome shotgun sequence of Gordonia malaquae NBRC 108250.</title>
        <authorList>
            <person name="Yoshida I."/>
            <person name="Hosoyama A."/>
            <person name="Tsuchikane K."/>
            <person name="Ando Y."/>
            <person name="Baba S."/>
            <person name="Ohji S."/>
            <person name="Hamada M."/>
            <person name="Tamura T."/>
            <person name="Yamazoe A."/>
            <person name="Yamazaki S."/>
            <person name="Fujita N."/>
        </authorList>
    </citation>
    <scope>NUCLEOTIDE SEQUENCE [LARGE SCALE GENOMIC DNA]</scope>
    <source>
        <strain evidence="1 2">NBRC 108250</strain>
    </source>
</reference>
<dbReference type="Proteomes" id="UP000035009">
    <property type="component" value="Unassembled WGS sequence"/>
</dbReference>
<sequence>MRVDVDALQSRAARQVALADAAADCVAELRSGGFGEWWRDGRGNPLAGRIAAIADRLDCAASDVGAFTMGLRRQVVELSAADEIAADVVAGRR</sequence>
<gene>
    <name evidence="1" type="ORF">GM1_019_00850</name>
</gene>
<dbReference type="AlphaFoldDB" id="M3VBP5"/>
<dbReference type="STRING" id="410332.SAMN04488550_1375"/>
<proteinExistence type="predicted"/>
<protein>
    <submittedName>
        <fullName evidence="1">Uncharacterized protein</fullName>
    </submittedName>
</protein>
<comment type="caution">
    <text evidence="1">The sequence shown here is derived from an EMBL/GenBank/DDBJ whole genome shotgun (WGS) entry which is preliminary data.</text>
</comment>
<evidence type="ECO:0000313" key="1">
    <source>
        <dbReference type="EMBL" id="GAC80623.1"/>
    </source>
</evidence>
<name>M3VBP5_GORML</name>
<accession>M3VBP5</accession>
<keyword evidence="2" id="KW-1185">Reference proteome</keyword>
<dbReference type="EMBL" id="BAOP01000019">
    <property type="protein sequence ID" value="GAC80623.1"/>
    <property type="molecule type" value="Genomic_DNA"/>
</dbReference>
<organism evidence="1 2">
    <name type="scientific">Gordonia malaquae NBRC 108250</name>
    <dbReference type="NCBI Taxonomy" id="1223542"/>
    <lineage>
        <taxon>Bacteria</taxon>
        <taxon>Bacillati</taxon>
        <taxon>Actinomycetota</taxon>
        <taxon>Actinomycetes</taxon>
        <taxon>Mycobacteriales</taxon>
        <taxon>Gordoniaceae</taxon>
        <taxon>Gordonia</taxon>
    </lineage>
</organism>